<dbReference type="Proteomes" id="UP000637383">
    <property type="component" value="Unassembled WGS sequence"/>
</dbReference>
<comment type="caution">
    <text evidence="2">The sequence shown here is derived from an EMBL/GenBank/DDBJ whole genome shotgun (WGS) entry which is preliminary data.</text>
</comment>
<evidence type="ECO:0000256" key="1">
    <source>
        <dbReference type="SAM" id="Phobius"/>
    </source>
</evidence>
<dbReference type="RefSeq" id="WP_190957375.1">
    <property type="nucleotide sequence ID" value="NZ_JACJTU010000024.1"/>
</dbReference>
<reference evidence="2 3" key="1">
    <citation type="journal article" date="2020" name="ISME J.">
        <title>Comparative genomics reveals insights into cyanobacterial evolution and habitat adaptation.</title>
        <authorList>
            <person name="Chen M.Y."/>
            <person name="Teng W.K."/>
            <person name="Zhao L."/>
            <person name="Hu C.X."/>
            <person name="Zhou Y.K."/>
            <person name="Han B.P."/>
            <person name="Song L.R."/>
            <person name="Shu W.S."/>
        </authorList>
    </citation>
    <scope>NUCLEOTIDE SEQUENCE [LARGE SCALE GENOMIC DNA]</scope>
    <source>
        <strain evidence="2 3">FACHB-159</strain>
    </source>
</reference>
<keyword evidence="3" id="KW-1185">Reference proteome</keyword>
<dbReference type="EMBL" id="JACJTU010000024">
    <property type="protein sequence ID" value="MBD2736760.1"/>
    <property type="molecule type" value="Genomic_DNA"/>
</dbReference>
<proteinExistence type="predicted"/>
<feature type="transmembrane region" description="Helical" evidence="1">
    <location>
        <begin position="44"/>
        <end position="68"/>
    </location>
</feature>
<organism evidence="2 3">
    <name type="scientific">Nostoc paludosum FACHB-159</name>
    <dbReference type="NCBI Taxonomy" id="2692908"/>
    <lineage>
        <taxon>Bacteria</taxon>
        <taxon>Bacillati</taxon>
        <taxon>Cyanobacteriota</taxon>
        <taxon>Cyanophyceae</taxon>
        <taxon>Nostocales</taxon>
        <taxon>Nostocaceae</taxon>
        <taxon>Nostoc</taxon>
    </lineage>
</organism>
<feature type="transmembrane region" description="Helical" evidence="1">
    <location>
        <begin position="108"/>
        <end position="131"/>
    </location>
</feature>
<sequence length="141" mass="16033">MFASNPSKRRQMILLVIITFNIISTWLHYTDNALFLSQYPGPEWFTSVGVISAVVVMTPVGLLGYWFYSKGIFWLAYLLLGLYSITSVSSPGHYFFPMVTPISWKMHSLIWLDGIMGVLLIGFLLWSSVVLKEWRSTSVGN</sequence>
<keyword evidence="1" id="KW-0472">Membrane</keyword>
<evidence type="ECO:0000313" key="3">
    <source>
        <dbReference type="Proteomes" id="UP000637383"/>
    </source>
</evidence>
<feature type="transmembrane region" description="Helical" evidence="1">
    <location>
        <begin position="75"/>
        <end position="96"/>
    </location>
</feature>
<name>A0ABR8KB69_9NOSO</name>
<keyword evidence="1" id="KW-0812">Transmembrane</keyword>
<accession>A0ABR8KB69</accession>
<protein>
    <submittedName>
        <fullName evidence="2">Uncharacterized protein</fullName>
    </submittedName>
</protein>
<feature type="transmembrane region" description="Helical" evidence="1">
    <location>
        <begin position="12"/>
        <end position="29"/>
    </location>
</feature>
<evidence type="ECO:0000313" key="2">
    <source>
        <dbReference type="EMBL" id="MBD2736760.1"/>
    </source>
</evidence>
<keyword evidence="1" id="KW-1133">Transmembrane helix</keyword>
<gene>
    <name evidence="2" type="ORF">H6H03_23205</name>
</gene>